<dbReference type="InterPro" id="IPR018181">
    <property type="entry name" value="Heat_shock_70_CS"/>
</dbReference>
<dbReference type="PANTHER" id="PTHR32432">
    <property type="entry name" value="CELL DIVISION PROTEIN FTSA-RELATED"/>
    <property type="match status" value="1"/>
</dbReference>
<dbReference type="EMBL" id="JACPNR010000009">
    <property type="protein sequence ID" value="MBI2678543.1"/>
    <property type="molecule type" value="Genomic_DNA"/>
</dbReference>
<dbReference type="Gene3D" id="3.30.1490.300">
    <property type="match status" value="1"/>
</dbReference>
<dbReference type="InterPro" id="IPR050696">
    <property type="entry name" value="FtsA/MreB"/>
</dbReference>
<evidence type="ECO:0000256" key="1">
    <source>
        <dbReference type="ARBA" id="ARBA00007381"/>
    </source>
</evidence>
<dbReference type="PIRSF" id="PIRSF019169">
    <property type="entry name" value="PilM"/>
    <property type="match status" value="1"/>
</dbReference>
<dbReference type="InterPro" id="IPR003494">
    <property type="entry name" value="SHS2_FtsA"/>
</dbReference>
<dbReference type="InterPro" id="IPR043129">
    <property type="entry name" value="ATPase_NBD"/>
</dbReference>
<dbReference type="PANTHER" id="PTHR32432:SF3">
    <property type="entry name" value="ETHANOLAMINE UTILIZATION PROTEIN EUTJ"/>
    <property type="match status" value="1"/>
</dbReference>
<proteinExistence type="inferred from homology"/>
<organism evidence="3 4">
    <name type="scientific">Candidatus Korobacter versatilis</name>
    <dbReference type="NCBI Taxonomy" id="658062"/>
    <lineage>
        <taxon>Bacteria</taxon>
        <taxon>Pseudomonadati</taxon>
        <taxon>Acidobacteriota</taxon>
        <taxon>Terriglobia</taxon>
        <taxon>Terriglobales</taxon>
        <taxon>Candidatus Korobacteraceae</taxon>
        <taxon>Candidatus Korobacter</taxon>
    </lineage>
</organism>
<feature type="domain" description="SHS2" evidence="2">
    <location>
        <begin position="10"/>
        <end position="174"/>
    </location>
</feature>
<evidence type="ECO:0000313" key="3">
    <source>
        <dbReference type="EMBL" id="MBI2678543.1"/>
    </source>
</evidence>
<dbReference type="SUPFAM" id="SSF53067">
    <property type="entry name" value="Actin-like ATPase domain"/>
    <property type="match status" value="2"/>
</dbReference>
<dbReference type="AlphaFoldDB" id="A0A932A9C1"/>
<name>A0A932A9C1_9BACT</name>
<accession>A0A932A9C1</accession>
<comment type="caution">
    <text evidence="3">The sequence shown here is derived from an EMBL/GenBank/DDBJ whole genome shotgun (WGS) entry which is preliminary data.</text>
</comment>
<comment type="similarity">
    <text evidence="1">Belongs to the heat shock protein 70 family.</text>
</comment>
<sequence length="351" mass="37199">MGLFGGAKTIVGLDIGSSSIKAVELRKTKGEIQVAHIGLEPLASDIVVDSMIVDSGSVSSAIGKIFTTAGIKTKSVATSVSGHSVIVKKISVSPQSDEELAASIQTEAAQHIPFDIADVNIDYQILNPDEGGPQMDVLLVAVKKDKILNYTNVLSLAGKAPSVVDIDAFALQNCYEYNYEPAPGATVALLNLGASVMNINIVKGTTPLFTRDVSVGGNQYTDSLQKELDLSFDDAEALKLGKKVGTVSEDAKMPILQQVTEIIVLEIQKTFDFFRATAAGEHIERIYLAGGSSRVPGLLEGLRQEFSLPVELLNPFQKIGYPANAAEAELIDQNAGQLAVAVGLALRSFPL</sequence>
<dbReference type="GO" id="GO:0051301">
    <property type="term" value="P:cell division"/>
    <property type="evidence" value="ECO:0007669"/>
    <property type="project" value="InterPro"/>
</dbReference>
<dbReference type="SMART" id="SM00842">
    <property type="entry name" value="FtsA"/>
    <property type="match status" value="1"/>
</dbReference>
<dbReference type="Gene3D" id="3.30.420.40">
    <property type="match status" value="2"/>
</dbReference>
<reference evidence="3" key="1">
    <citation type="submission" date="2020-07" db="EMBL/GenBank/DDBJ databases">
        <title>Huge and variable diversity of episymbiotic CPR bacteria and DPANN archaea in groundwater ecosystems.</title>
        <authorList>
            <person name="He C.Y."/>
            <person name="Keren R."/>
            <person name="Whittaker M."/>
            <person name="Farag I.F."/>
            <person name="Doudna J."/>
            <person name="Cate J.H.D."/>
            <person name="Banfield J.F."/>
        </authorList>
    </citation>
    <scope>NUCLEOTIDE SEQUENCE</scope>
    <source>
        <strain evidence="3">NC_groundwater_580_Pr5_B-0.1um_64_19</strain>
    </source>
</reference>
<evidence type="ECO:0000259" key="2">
    <source>
        <dbReference type="SMART" id="SM00842"/>
    </source>
</evidence>
<dbReference type="Pfam" id="PF11104">
    <property type="entry name" value="PilM_2"/>
    <property type="match status" value="1"/>
</dbReference>
<gene>
    <name evidence="3" type="primary">pilM</name>
    <name evidence="3" type="ORF">HYX28_07155</name>
</gene>
<dbReference type="NCBIfam" id="TIGR01175">
    <property type="entry name" value="pilM"/>
    <property type="match status" value="1"/>
</dbReference>
<dbReference type="InterPro" id="IPR005883">
    <property type="entry name" value="PilM"/>
</dbReference>
<dbReference type="CDD" id="cd24049">
    <property type="entry name" value="ASKHA_NBD_PilM"/>
    <property type="match status" value="1"/>
</dbReference>
<dbReference type="PROSITE" id="PS01036">
    <property type="entry name" value="HSP70_3"/>
    <property type="match status" value="1"/>
</dbReference>
<protein>
    <submittedName>
        <fullName evidence="3">Type IV pilus assembly protein PilM</fullName>
    </submittedName>
</protein>
<dbReference type="Proteomes" id="UP000779809">
    <property type="component" value="Unassembled WGS sequence"/>
</dbReference>
<evidence type="ECO:0000313" key="4">
    <source>
        <dbReference type="Proteomes" id="UP000779809"/>
    </source>
</evidence>